<dbReference type="CDD" id="cd05466">
    <property type="entry name" value="PBP2_LTTR_substrate"/>
    <property type="match status" value="1"/>
</dbReference>
<keyword evidence="6" id="KW-1185">Reference proteome</keyword>
<dbReference type="PANTHER" id="PTHR30126:SF100">
    <property type="entry name" value="LYSR-FAMILY TRANSCRIPTIONAL REGULATOR"/>
    <property type="match status" value="1"/>
</dbReference>
<dbReference type="AlphaFoldDB" id="A0A6P1TRJ0"/>
<protein>
    <recommendedName>
        <fullName evidence="4">LysR substrate-binding domain-containing protein</fullName>
    </recommendedName>
</protein>
<keyword evidence="2" id="KW-0805">Transcription regulation</keyword>
<dbReference type="SUPFAM" id="SSF53850">
    <property type="entry name" value="Periplasmic binding protein-like II"/>
    <property type="match status" value="1"/>
</dbReference>
<keyword evidence="3" id="KW-0804">Transcription</keyword>
<dbReference type="Pfam" id="PF03466">
    <property type="entry name" value="LysR_substrate"/>
    <property type="match status" value="1"/>
</dbReference>
<accession>A0A6P1TRJ0</accession>
<reference evidence="5 6" key="1">
    <citation type="submission" date="2020-01" db="EMBL/GenBank/DDBJ databases">
        <title>Genome analysis of Anaerocolumna sp. CBA3638.</title>
        <authorList>
            <person name="Kim J."/>
            <person name="Roh S.W."/>
        </authorList>
    </citation>
    <scope>NUCLEOTIDE SEQUENCE [LARGE SCALE GENOMIC DNA]</scope>
    <source>
        <strain evidence="5 6">CBA3638</strain>
    </source>
</reference>
<proteinExistence type="inferred from homology"/>
<dbReference type="Gene3D" id="3.40.190.290">
    <property type="match status" value="1"/>
</dbReference>
<dbReference type="Proteomes" id="UP000464314">
    <property type="component" value="Chromosome"/>
</dbReference>
<organism evidence="5 6">
    <name type="scientific">Anaerocolumna sedimenticola</name>
    <dbReference type="NCBI Taxonomy" id="2696063"/>
    <lineage>
        <taxon>Bacteria</taxon>
        <taxon>Bacillati</taxon>
        <taxon>Bacillota</taxon>
        <taxon>Clostridia</taxon>
        <taxon>Lachnospirales</taxon>
        <taxon>Lachnospiraceae</taxon>
        <taxon>Anaerocolumna</taxon>
    </lineage>
</organism>
<evidence type="ECO:0000256" key="2">
    <source>
        <dbReference type="ARBA" id="ARBA00023015"/>
    </source>
</evidence>
<dbReference type="PANTHER" id="PTHR30126">
    <property type="entry name" value="HTH-TYPE TRANSCRIPTIONAL REGULATOR"/>
    <property type="match status" value="1"/>
</dbReference>
<comment type="similarity">
    <text evidence="1">Belongs to the LysR transcriptional regulatory family.</text>
</comment>
<dbReference type="RefSeq" id="WP_161840687.1">
    <property type="nucleotide sequence ID" value="NZ_CP048000.1"/>
</dbReference>
<feature type="domain" description="LysR substrate-binding" evidence="4">
    <location>
        <begin position="3"/>
        <end position="132"/>
    </location>
</feature>
<dbReference type="GO" id="GO:0000976">
    <property type="term" value="F:transcription cis-regulatory region binding"/>
    <property type="evidence" value="ECO:0007669"/>
    <property type="project" value="TreeGrafter"/>
</dbReference>
<evidence type="ECO:0000313" key="5">
    <source>
        <dbReference type="EMBL" id="QHQ63880.1"/>
    </source>
</evidence>
<dbReference type="InterPro" id="IPR005119">
    <property type="entry name" value="LysR_subst-bd"/>
</dbReference>
<evidence type="ECO:0000256" key="1">
    <source>
        <dbReference type="ARBA" id="ARBA00009437"/>
    </source>
</evidence>
<gene>
    <name evidence="5" type="ORF">Ana3638_23715</name>
</gene>
<dbReference type="EMBL" id="CP048000">
    <property type="protein sequence ID" value="QHQ63880.1"/>
    <property type="molecule type" value="Genomic_DNA"/>
</dbReference>
<dbReference type="GO" id="GO:0006355">
    <property type="term" value="P:regulation of DNA-templated transcription"/>
    <property type="evidence" value="ECO:0007669"/>
    <property type="project" value="TreeGrafter"/>
</dbReference>
<evidence type="ECO:0000259" key="4">
    <source>
        <dbReference type="Pfam" id="PF03466"/>
    </source>
</evidence>
<evidence type="ECO:0000313" key="6">
    <source>
        <dbReference type="Proteomes" id="UP000464314"/>
    </source>
</evidence>
<dbReference type="KEGG" id="anr:Ana3638_23715"/>
<name>A0A6P1TRJ0_9FIRM</name>
<evidence type="ECO:0000256" key="3">
    <source>
        <dbReference type="ARBA" id="ARBA00023163"/>
    </source>
</evidence>
<sequence length="137" mass="15428">MIDEPIVTVASPNHPFALKASVNIKDFESQDLITTQEDCTYRAMIDDLLNGAGVHPKTTIGINNIHAIKQLVMSGLGISILPRVSVEYEITQSLLTEILWEKPPLPVFTQIAYHKNKWLSPTIMNFLEMARELKKKV</sequence>